<keyword evidence="3" id="KW-0297">G-protein coupled receptor</keyword>
<feature type="transmembrane region" description="Helical" evidence="7">
    <location>
        <begin position="499"/>
        <end position="519"/>
    </location>
</feature>
<evidence type="ECO:0000313" key="8">
    <source>
        <dbReference type="EMBL" id="RUS71519.1"/>
    </source>
</evidence>
<dbReference type="AlphaFoldDB" id="A0A3S1AYD9"/>
<evidence type="ECO:0000256" key="4">
    <source>
        <dbReference type="ARBA" id="ARBA00023170"/>
    </source>
</evidence>
<comment type="caution">
    <text evidence="8">The sequence shown here is derived from an EMBL/GenBank/DDBJ whole genome shotgun (WGS) entry which is preliminary data.</text>
</comment>
<keyword evidence="2" id="KW-1003">Cell membrane</keyword>
<dbReference type="GO" id="GO:0004930">
    <property type="term" value="F:G protein-coupled receptor activity"/>
    <property type="evidence" value="ECO:0007669"/>
    <property type="project" value="UniProtKB-KW"/>
</dbReference>
<evidence type="ECO:0000256" key="5">
    <source>
        <dbReference type="ARBA" id="ARBA00023224"/>
    </source>
</evidence>
<keyword evidence="5" id="KW-0807">Transducer</keyword>
<dbReference type="Gene3D" id="1.20.1070.10">
    <property type="entry name" value="Rhodopsin 7-helix transmembrane proteins"/>
    <property type="match status" value="2"/>
</dbReference>
<evidence type="ECO:0000313" key="9">
    <source>
        <dbReference type="Proteomes" id="UP000271974"/>
    </source>
</evidence>
<comment type="subcellular location">
    <subcellularLocation>
        <location evidence="1">Cell membrane</location>
        <topology evidence="1">Multi-pass membrane protein</topology>
    </subcellularLocation>
</comment>
<evidence type="ECO:0000256" key="7">
    <source>
        <dbReference type="SAM" id="Phobius"/>
    </source>
</evidence>
<reference evidence="8 9" key="1">
    <citation type="submission" date="2019-01" db="EMBL/GenBank/DDBJ databases">
        <title>A draft genome assembly of the solar-powered sea slug Elysia chlorotica.</title>
        <authorList>
            <person name="Cai H."/>
            <person name="Li Q."/>
            <person name="Fang X."/>
            <person name="Li J."/>
            <person name="Curtis N.E."/>
            <person name="Altenburger A."/>
            <person name="Shibata T."/>
            <person name="Feng M."/>
            <person name="Maeda T."/>
            <person name="Schwartz J.A."/>
            <person name="Shigenobu S."/>
            <person name="Lundholm N."/>
            <person name="Nishiyama T."/>
            <person name="Yang H."/>
            <person name="Hasebe M."/>
            <person name="Li S."/>
            <person name="Pierce S.K."/>
            <person name="Wang J."/>
        </authorList>
    </citation>
    <scope>NUCLEOTIDE SEQUENCE [LARGE SCALE GENOMIC DNA]</scope>
    <source>
        <strain evidence="8">EC2010</strain>
        <tissue evidence="8">Whole organism of an adult</tissue>
    </source>
</reference>
<feature type="region of interest" description="Disordered" evidence="6">
    <location>
        <begin position="359"/>
        <end position="409"/>
    </location>
</feature>
<gene>
    <name evidence="8" type="ORF">EGW08_020717</name>
</gene>
<accession>A0A3S1AYD9</accession>
<feature type="region of interest" description="Disordered" evidence="6">
    <location>
        <begin position="256"/>
        <end position="297"/>
    </location>
</feature>
<keyword evidence="9" id="KW-1185">Reference proteome</keyword>
<feature type="transmembrane region" description="Helical" evidence="7">
    <location>
        <begin position="24"/>
        <end position="47"/>
    </location>
</feature>
<dbReference type="SUPFAM" id="SSF81321">
    <property type="entry name" value="Family A G protein-coupled receptor-like"/>
    <property type="match status" value="1"/>
</dbReference>
<protein>
    <submittedName>
        <fullName evidence="8">Uncharacterized protein</fullName>
    </submittedName>
</protein>
<dbReference type="EMBL" id="RQTK01001202">
    <property type="protein sequence ID" value="RUS71519.1"/>
    <property type="molecule type" value="Genomic_DNA"/>
</dbReference>
<keyword evidence="4" id="KW-0675">Receptor</keyword>
<feature type="compositionally biased region" description="Polar residues" evidence="6">
    <location>
        <begin position="369"/>
        <end position="387"/>
    </location>
</feature>
<dbReference type="GO" id="GO:0005886">
    <property type="term" value="C:plasma membrane"/>
    <property type="evidence" value="ECO:0007669"/>
    <property type="project" value="UniProtKB-SubCell"/>
</dbReference>
<evidence type="ECO:0000256" key="1">
    <source>
        <dbReference type="ARBA" id="ARBA00004651"/>
    </source>
</evidence>
<feature type="region of interest" description="Disordered" evidence="6">
    <location>
        <begin position="116"/>
        <end position="225"/>
    </location>
</feature>
<feature type="transmembrane region" description="Helical" evidence="7">
    <location>
        <begin position="586"/>
        <end position="605"/>
    </location>
</feature>
<sequence length="660" mass="72407">MAVLDRYIAVAYPFRYLDIVNYRVVTLATICTHVYVACLSFVSLIPGANQWGSAGTNCTFNLVLTRAHIYTLLINMLLFMAVSLSTSARVLTIARQHRRKIAGAAMTTYVEASQSHLQYHRDQSSTDGAAAMTSSQPKQHSTPHPRESTSGIAEESSGEHQGNDQESVPETHATHTGDFLDYSNDNCQGNQTEAGRESNAFPCNSNDGKAMQDLQPGRNTPAAHELNGQDITSQHSGLFSRNTNRLCDGSQTDLTEASAQRTVSPHGTLHVGDQVNIPGGCSRSEAGPISSRQNPSSPITDSLLWLTSKASLIHQNAYVYEDCEPTKGISTNSPKSKTFQVSFLKRKCSQAKPFGSGSINQGFFPDEIGSSTDSCKSQPRDSSSSRHTGGKNGKVKEPTADSSSPLDLLRQLPQSPLPLAVVPEAHDLKSALPRSSWILGSEAGGRPGFSGHKSSVSGVWIGQLTGDGGARQSPERKAVVFNTHAESARTKKYKLRQSGLANLLFCCCWFPYVVVQFYMLENPRVNLMPNNVASFFCMWTKMNLMQTNVASFFCMTSGQGESHVRQFCPVLLYGKWHKMNLMPTNVASFFCMLNAILNPFIYVLGNTRMRRNMLNCLRGQDQSLLEKVKVKVSWKRSKSKSPGNVQGQCFLGKIKAVIYW</sequence>
<feature type="compositionally biased region" description="Polar residues" evidence="6">
    <location>
        <begin position="183"/>
        <end position="193"/>
    </location>
</feature>
<keyword evidence="7" id="KW-1133">Transmembrane helix</keyword>
<proteinExistence type="predicted"/>
<evidence type="ECO:0000256" key="2">
    <source>
        <dbReference type="ARBA" id="ARBA00022475"/>
    </source>
</evidence>
<feature type="compositionally biased region" description="Polar residues" evidence="6">
    <location>
        <begin position="132"/>
        <end position="142"/>
    </location>
</feature>
<evidence type="ECO:0000256" key="6">
    <source>
        <dbReference type="SAM" id="MobiDB-lite"/>
    </source>
</evidence>
<dbReference type="InterPro" id="IPR050569">
    <property type="entry name" value="TAAR"/>
</dbReference>
<name>A0A3S1AYD9_ELYCH</name>
<feature type="compositionally biased region" description="Polar residues" evidence="6">
    <location>
        <begin position="256"/>
        <end position="265"/>
    </location>
</feature>
<organism evidence="8 9">
    <name type="scientific">Elysia chlorotica</name>
    <name type="common">Eastern emerald elysia</name>
    <name type="synonym">Sea slug</name>
    <dbReference type="NCBI Taxonomy" id="188477"/>
    <lineage>
        <taxon>Eukaryota</taxon>
        <taxon>Metazoa</taxon>
        <taxon>Spiralia</taxon>
        <taxon>Lophotrochozoa</taxon>
        <taxon>Mollusca</taxon>
        <taxon>Gastropoda</taxon>
        <taxon>Heterobranchia</taxon>
        <taxon>Euthyneura</taxon>
        <taxon>Panpulmonata</taxon>
        <taxon>Sacoglossa</taxon>
        <taxon>Placobranchoidea</taxon>
        <taxon>Plakobranchidae</taxon>
        <taxon>Elysia</taxon>
    </lineage>
</organism>
<dbReference type="PANTHER" id="PTHR24249:SF424">
    <property type="entry name" value="G-PROTEIN COUPLED RECEPTORS FAMILY 1 PROFILE DOMAIN-CONTAINING PROTEIN"/>
    <property type="match status" value="1"/>
</dbReference>
<keyword evidence="7" id="KW-0472">Membrane</keyword>
<keyword evidence="7" id="KW-0812">Transmembrane</keyword>
<evidence type="ECO:0000256" key="3">
    <source>
        <dbReference type="ARBA" id="ARBA00023040"/>
    </source>
</evidence>
<dbReference type="Proteomes" id="UP000271974">
    <property type="component" value="Unassembled WGS sequence"/>
</dbReference>
<dbReference type="PANTHER" id="PTHR24249">
    <property type="entry name" value="HISTAMINE RECEPTOR-RELATED G-PROTEIN COUPLED RECEPTOR"/>
    <property type="match status" value="1"/>
</dbReference>
<feature type="transmembrane region" description="Helical" evidence="7">
    <location>
        <begin position="67"/>
        <end position="91"/>
    </location>
</feature>